<dbReference type="InterPro" id="IPR050608">
    <property type="entry name" value="NmrA-type/Isoflavone_red_sf"/>
</dbReference>
<gene>
    <name evidence="2" type="ORF">CRG98_017639</name>
</gene>
<dbReference type="AlphaFoldDB" id="A0A2I0K1F9"/>
<dbReference type="PANTHER" id="PTHR43349:SF16">
    <property type="entry name" value="LEUCANTHOCYANIDIN REDUCTASE"/>
    <property type="match status" value="1"/>
</dbReference>
<dbReference type="Gene3D" id="3.90.25.10">
    <property type="entry name" value="UDP-galactose 4-epimerase, domain 1"/>
    <property type="match status" value="1"/>
</dbReference>
<proteinExistence type="predicted"/>
<evidence type="ECO:0000313" key="3">
    <source>
        <dbReference type="Proteomes" id="UP000233551"/>
    </source>
</evidence>
<dbReference type="Pfam" id="PF05368">
    <property type="entry name" value="NmrA"/>
    <property type="match status" value="1"/>
</dbReference>
<organism evidence="2 3">
    <name type="scientific">Punica granatum</name>
    <name type="common">Pomegranate</name>
    <dbReference type="NCBI Taxonomy" id="22663"/>
    <lineage>
        <taxon>Eukaryota</taxon>
        <taxon>Viridiplantae</taxon>
        <taxon>Streptophyta</taxon>
        <taxon>Embryophyta</taxon>
        <taxon>Tracheophyta</taxon>
        <taxon>Spermatophyta</taxon>
        <taxon>Magnoliopsida</taxon>
        <taxon>eudicotyledons</taxon>
        <taxon>Gunneridae</taxon>
        <taxon>Pentapetalae</taxon>
        <taxon>rosids</taxon>
        <taxon>malvids</taxon>
        <taxon>Myrtales</taxon>
        <taxon>Lythraceae</taxon>
        <taxon>Punica</taxon>
    </lineage>
</organism>
<accession>A0A2I0K1F9</accession>
<evidence type="ECO:0000313" key="2">
    <source>
        <dbReference type="EMBL" id="PKI61913.1"/>
    </source>
</evidence>
<sequence>MKAVDDVRTLNMSIHFRPACNFYNMNELASLWESKIGRTLPRITVSEDDLLGAAAENVIPQSVVASFTHDIFIKGCQIDFLIDGPNEAEVSTLYPDESFRTLDECFDEFVVKIKKTVDNEGIKAPNAMVEPIAITATCG</sequence>
<feature type="domain" description="NmrA-like" evidence="1">
    <location>
        <begin position="2"/>
        <end position="104"/>
    </location>
</feature>
<dbReference type="EMBL" id="PGOL01000993">
    <property type="protein sequence ID" value="PKI61913.1"/>
    <property type="molecule type" value="Genomic_DNA"/>
</dbReference>
<dbReference type="InterPro" id="IPR008030">
    <property type="entry name" value="NmrA-like"/>
</dbReference>
<dbReference type="STRING" id="22663.A0A2I0K1F9"/>
<keyword evidence="3" id="KW-1185">Reference proteome</keyword>
<comment type="caution">
    <text evidence="2">The sequence shown here is derived from an EMBL/GenBank/DDBJ whole genome shotgun (WGS) entry which is preliminary data.</text>
</comment>
<reference evidence="2 3" key="1">
    <citation type="submission" date="2017-11" db="EMBL/GenBank/DDBJ databases">
        <title>De-novo sequencing of pomegranate (Punica granatum L.) genome.</title>
        <authorList>
            <person name="Akparov Z."/>
            <person name="Amiraslanov A."/>
            <person name="Hajiyeva S."/>
            <person name="Abbasov M."/>
            <person name="Kaur K."/>
            <person name="Hamwieh A."/>
            <person name="Solovyev V."/>
            <person name="Salamov A."/>
            <person name="Braich B."/>
            <person name="Kosarev P."/>
            <person name="Mahmoud A."/>
            <person name="Hajiyev E."/>
            <person name="Babayeva S."/>
            <person name="Izzatullayeva V."/>
            <person name="Mammadov A."/>
            <person name="Mammadov A."/>
            <person name="Sharifova S."/>
            <person name="Ojaghi J."/>
            <person name="Eynullazada K."/>
            <person name="Bayramov B."/>
            <person name="Abdulazimova A."/>
            <person name="Shahmuradov I."/>
        </authorList>
    </citation>
    <scope>NUCLEOTIDE SEQUENCE [LARGE SCALE GENOMIC DNA]</scope>
    <source>
        <strain evidence="3">cv. AG2017</strain>
        <tissue evidence="2">Leaf</tissue>
    </source>
</reference>
<evidence type="ECO:0000259" key="1">
    <source>
        <dbReference type="Pfam" id="PF05368"/>
    </source>
</evidence>
<protein>
    <recommendedName>
        <fullName evidence="1">NmrA-like domain-containing protein</fullName>
    </recommendedName>
</protein>
<dbReference type="PANTHER" id="PTHR43349">
    <property type="entry name" value="PINORESINOL REDUCTASE-RELATED"/>
    <property type="match status" value="1"/>
</dbReference>
<dbReference type="Proteomes" id="UP000233551">
    <property type="component" value="Unassembled WGS sequence"/>
</dbReference>
<name>A0A2I0K1F9_PUNGR</name>